<dbReference type="PROSITE" id="PS50097">
    <property type="entry name" value="BTB"/>
    <property type="match status" value="1"/>
</dbReference>
<evidence type="ECO:0000313" key="4">
    <source>
        <dbReference type="Proteomes" id="UP000826271"/>
    </source>
</evidence>
<comment type="pathway">
    <text evidence="1">Protein modification; protein ubiquitination.</text>
</comment>
<dbReference type="AlphaFoldDB" id="A0AAV6XYN4"/>
<organism evidence="3 4">
    <name type="scientific">Buddleja alternifolia</name>
    <dbReference type="NCBI Taxonomy" id="168488"/>
    <lineage>
        <taxon>Eukaryota</taxon>
        <taxon>Viridiplantae</taxon>
        <taxon>Streptophyta</taxon>
        <taxon>Embryophyta</taxon>
        <taxon>Tracheophyta</taxon>
        <taxon>Spermatophyta</taxon>
        <taxon>Magnoliopsida</taxon>
        <taxon>eudicotyledons</taxon>
        <taxon>Gunneridae</taxon>
        <taxon>Pentapetalae</taxon>
        <taxon>asterids</taxon>
        <taxon>lamiids</taxon>
        <taxon>Lamiales</taxon>
        <taxon>Scrophulariaceae</taxon>
        <taxon>Buddlejeae</taxon>
        <taxon>Buddleja</taxon>
    </lineage>
</organism>
<feature type="domain" description="BTB" evidence="2">
    <location>
        <begin position="816"/>
        <end position="897"/>
    </location>
</feature>
<dbReference type="InterPro" id="IPR011333">
    <property type="entry name" value="SKP1/BTB/POZ_sf"/>
</dbReference>
<evidence type="ECO:0000256" key="1">
    <source>
        <dbReference type="ARBA" id="ARBA00004906"/>
    </source>
</evidence>
<dbReference type="InterPro" id="IPR044953">
    <property type="entry name" value="At1g04390-like"/>
</dbReference>
<dbReference type="Pfam" id="PF00651">
    <property type="entry name" value="BTB"/>
    <property type="match status" value="1"/>
</dbReference>
<dbReference type="SUPFAM" id="SSF48371">
    <property type="entry name" value="ARM repeat"/>
    <property type="match status" value="1"/>
</dbReference>
<reference evidence="3" key="1">
    <citation type="submission" date="2019-10" db="EMBL/GenBank/DDBJ databases">
        <authorList>
            <person name="Zhang R."/>
            <person name="Pan Y."/>
            <person name="Wang J."/>
            <person name="Ma R."/>
            <person name="Yu S."/>
        </authorList>
    </citation>
    <scope>NUCLEOTIDE SEQUENCE</scope>
    <source>
        <strain evidence="3">LA-IB0</strain>
        <tissue evidence="3">Leaf</tissue>
    </source>
</reference>
<dbReference type="PANTHER" id="PTHR35918">
    <property type="entry name" value="OS06G0674800 PROTEIN"/>
    <property type="match status" value="1"/>
</dbReference>
<dbReference type="SMART" id="SM00225">
    <property type="entry name" value="BTB"/>
    <property type="match status" value="2"/>
</dbReference>
<dbReference type="SUPFAM" id="SSF54695">
    <property type="entry name" value="POZ domain"/>
    <property type="match status" value="2"/>
</dbReference>
<dbReference type="InterPro" id="IPR059007">
    <property type="entry name" value="ARM_At1g04390"/>
</dbReference>
<dbReference type="Gene3D" id="3.30.710.10">
    <property type="entry name" value="Potassium Channel Kv1.1, Chain A"/>
    <property type="match status" value="2"/>
</dbReference>
<sequence>MRSSAKHRGAAENNRCIGGHVLTLHRRLYHALNLGCRSSDNREKWHCSDIEIQRMVLRSIDAFLDCISSETLQHPLVKDSVVDMVRALGSILEFKSQSILRLASTVSVKMVNILPSSSLQSHVLDLICPLANLLSLQQLQVAKSSAMALNFILSKLSSRQERELLQILEDTKAVDYLVHNVKQFYVGDKPIEYFQEMASLLSKILWRWPSFRFCVWNDSRFLDVLDATKLMSESSLKVAGLQLYTNIALCGNGAEKLLENGEGLVRMMVNCMESSSTHSVRVEAFKLARCLALSRSGCMKMLNICCEPLVKAVTSALRKWSSLPEKLAKSEMSVMEEACRFASITRWAGDHHIYFWKAGVDRLLLNLLLNNYPKIHQLQHELSTEDLIIIVKESLDANFLPSLRPYLWDILGGLAANCAENFNHEMHGNGLRLLIMCSSFCFIKSIGTLRQISQNSLTNMTEGEAAARAVLMLVYSPCKYIASLARSVLCEVLELSGEDNVEYVLETVNARLSGKKFGLPGNLQVVLSLISLACYCSLQKYRKLVIKYQGMKTLVTFIMWWLNNPVHTKRASIVPHLRDSFSERSCCYQEEEWEGTDMLLLFSLWILGELLHHSANVKVHPSDNQGHFSEAILIQKLQEISRDYNSPGSRWYAAYVLSHYGLFGFPNKLGMKIGKSLGKKELCDLKLDLVNEEAVYVHEVILMVRCPSLLPPGGSVLEEKLTCGSIVKWDLGRNSIKEVRLSAHVDQQSLLKLLEYVYSGYLQAGEDLVKKLKIFARHCKLESLLQMLCRRNPKWGTPIPSFDLSPALVAAVHHFSDLLLEANTTQLEDWKCSSCPSLVPHLHVHKVMLESSCDYLRALFQSGMQESHSQTMKVPVSWESLNILVSWFYSDQLPVPKFDCLWDNSEPEEKLQQVQSYLELCWLAEFWFVEDLHEECYNIVISCLDSSRYLSTKIIQIAADLSLWKVAQVAANYMAPSYHHLRNSGELDALDSNLVEMVRAASVRLSREGSLSL</sequence>
<dbReference type="Pfam" id="PF26522">
    <property type="entry name" value="ARM_6"/>
    <property type="match status" value="1"/>
</dbReference>
<dbReference type="InterPro" id="IPR016024">
    <property type="entry name" value="ARM-type_fold"/>
</dbReference>
<dbReference type="PANTHER" id="PTHR35918:SF1">
    <property type="entry name" value="BTB DOMAIN-CONTAINING PROTEIN"/>
    <property type="match status" value="1"/>
</dbReference>
<evidence type="ECO:0000259" key="2">
    <source>
        <dbReference type="PROSITE" id="PS50097"/>
    </source>
</evidence>
<accession>A0AAV6XYN4</accession>
<dbReference type="EMBL" id="WHWC01000003">
    <property type="protein sequence ID" value="KAG8386600.1"/>
    <property type="molecule type" value="Genomic_DNA"/>
</dbReference>
<comment type="caution">
    <text evidence="3">The sequence shown here is derived from an EMBL/GenBank/DDBJ whole genome shotgun (WGS) entry which is preliminary data.</text>
</comment>
<proteinExistence type="predicted"/>
<dbReference type="CDD" id="cd18186">
    <property type="entry name" value="BTB_POZ_ZBTB_KLHL-like"/>
    <property type="match status" value="1"/>
</dbReference>
<keyword evidence="4" id="KW-1185">Reference proteome</keyword>
<dbReference type="Proteomes" id="UP000826271">
    <property type="component" value="Unassembled WGS sequence"/>
</dbReference>
<dbReference type="InterPro" id="IPR000210">
    <property type="entry name" value="BTB/POZ_dom"/>
</dbReference>
<gene>
    <name evidence="3" type="ORF">BUALT_Bualt03G0165200</name>
</gene>
<evidence type="ECO:0000313" key="3">
    <source>
        <dbReference type="EMBL" id="KAG8386600.1"/>
    </source>
</evidence>
<name>A0AAV6XYN4_9LAMI</name>
<protein>
    <recommendedName>
        <fullName evidence="2">BTB domain-containing protein</fullName>
    </recommendedName>
</protein>